<proteinExistence type="predicted"/>
<keyword evidence="3" id="KW-1185">Reference proteome</keyword>
<feature type="region of interest" description="Disordered" evidence="1">
    <location>
        <begin position="1"/>
        <end position="140"/>
    </location>
</feature>
<dbReference type="OrthoDB" id="513429at2"/>
<feature type="compositionally biased region" description="Low complexity" evidence="1">
    <location>
        <begin position="1"/>
        <end position="21"/>
    </location>
</feature>
<organism evidence="2 3">
    <name type="scientific">Acaryochloris thomasi RCC1774</name>
    <dbReference type="NCBI Taxonomy" id="1764569"/>
    <lineage>
        <taxon>Bacteria</taxon>
        <taxon>Bacillati</taxon>
        <taxon>Cyanobacteriota</taxon>
        <taxon>Cyanophyceae</taxon>
        <taxon>Acaryochloridales</taxon>
        <taxon>Acaryochloridaceae</taxon>
        <taxon>Acaryochloris</taxon>
        <taxon>Acaryochloris thomasi</taxon>
    </lineage>
</organism>
<name>A0A2W1JNB9_9CYAN</name>
<evidence type="ECO:0000313" key="3">
    <source>
        <dbReference type="Proteomes" id="UP000248857"/>
    </source>
</evidence>
<dbReference type="RefSeq" id="WP_110987029.1">
    <property type="nucleotide sequence ID" value="NZ_CAWNWM010000010.1"/>
</dbReference>
<dbReference type="EMBL" id="PQWO01000010">
    <property type="protein sequence ID" value="PZD72402.1"/>
    <property type="molecule type" value="Genomic_DNA"/>
</dbReference>
<gene>
    <name evidence="2" type="ORF">C1752_03620</name>
</gene>
<accession>A0A2W1JNB9</accession>
<dbReference type="Proteomes" id="UP000248857">
    <property type="component" value="Unassembled WGS sequence"/>
</dbReference>
<comment type="caution">
    <text evidence="2">The sequence shown here is derived from an EMBL/GenBank/DDBJ whole genome shotgun (WGS) entry which is preliminary data.</text>
</comment>
<dbReference type="AlphaFoldDB" id="A0A2W1JNB9"/>
<sequence length="399" mass="43697">MTQDQPTPQDAAQAPKAPQQKVEPDVVQAPEVKVEQDLAAQPPESSGQKAASDPVPDADVQDKQKQAAQNADPAREARRQRRAAQSVAPAPEARKARRPNAAAPPPEARRQRKAAPENTETPQASEAQKPKPPKSPVTKAVQTVTQILTSVFNTVKKPIVGSKAYTNNKAKFDSGWKRVQPLVKVVQWLWKKILKPFWTKVVQPLWGKILGLLRPRLPGPFKTLSDRILTAIIVGPLVLIWWLISSLTSAAPVAQSPPAQPIVSAPKPAPVPAPKPVLEAPAAPAIVEEPVEPLPAEPEEPQKVVLSVQQQVAQISDLYSTDLIPQVQADFEADRLVVQVSDRWYNLSSTEQDEMGLDVLQRSDGLDFKTLEFRDLQGQLVARNPIVGPHIIVLQRHQT</sequence>
<reference evidence="2 3" key="1">
    <citation type="journal article" date="2018" name="Sci. Rep.">
        <title>A novel species of the marine cyanobacterium Acaryochloris with a unique pigment content and lifestyle.</title>
        <authorList>
            <person name="Partensky F."/>
            <person name="Six C."/>
            <person name="Ratin M."/>
            <person name="Garczarek L."/>
            <person name="Vaulot D."/>
            <person name="Probert I."/>
            <person name="Calteau A."/>
            <person name="Gourvil P."/>
            <person name="Marie D."/>
            <person name="Grebert T."/>
            <person name="Bouchier C."/>
            <person name="Le Panse S."/>
            <person name="Gachenot M."/>
            <person name="Rodriguez F."/>
            <person name="Garrido J.L."/>
        </authorList>
    </citation>
    <scope>NUCLEOTIDE SEQUENCE [LARGE SCALE GENOMIC DNA]</scope>
    <source>
        <strain evidence="2 3">RCC1774</strain>
    </source>
</reference>
<protein>
    <submittedName>
        <fullName evidence="2">Uncharacterized protein</fullName>
    </submittedName>
</protein>
<evidence type="ECO:0000256" key="1">
    <source>
        <dbReference type="SAM" id="MobiDB-lite"/>
    </source>
</evidence>
<evidence type="ECO:0000313" key="2">
    <source>
        <dbReference type="EMBL" id="PZD72402.1"/>
    </source>
</evidence>